<accession>A0A9W6CJD0</accession>
<proteinExistence type="predicted"/>
<comment type="caution">
    <text evidence="1">The sequence shown here is derived from an EMBL/GenBank/DDBJ whole genome shotgun (WGS) entry which is preliminary data.</text>
</comment>
<sequence length="194" mass="21533">MAPVPKKVTKTETADGLYKSKLRWKPKPLPADLEELERFKVEKFRGSYHPDMCDHIIRLMAQGHSVSAVAGFLGIAKDTLFTWVNQREALAHAVRIGQGLRVAFLEKLGREYAEIGNHAGVTWCNYMLRSADQTYRNSGPLIEQHVSVTNAPVVVEFNNEVRGALDELAARLAGNFTQPSRPALASAECDEDGQ</sequence>
<name>A0A9W6CJD0_XANFL</name>
<dbReference type="Proteomes" id="UP001144397">
    <property type="component" value="Unassembled WGS sequence"/>
</dbReference>
<dbReference type="RefSeq" id="WP_281805659.1">
    <property type="nucleotide sequence ID" value="NZ_BSDO01000001.1"/>
</dbReference>
<dbReference type="EMBL" id="JAVDPY010000002">
    <property type="protein sequence ID" value="MDR6332908.1"/>
    <property type="molecule type" value="Genomic_DNA"/>
</dbReference>
<dbReference type="AlphaFoldDB" id="A0A9W6CJD0"/>
<reference evidence="1" key="1">
    <citation type="submission" date="2022-12" db="EMBL/GenBank/DDBJ databases">
        <title>Reference genome sequencing for broad-spectrum identification of bacterial and archaeal isolates by mass spectrometry.</title>
        <authorList>
            <person name="Sekiguchi Y."/>
            <person name="Tourlousse D.M."/>
        </authorList>
    </citation>
    <scope>NUCLEOTIDE SEQUENCE</scope>
    <source>
        <strain evidence="1">301</strain>
    </source>
</reference>
<organism evidence="1 3">
    <name type="scientific">Xanthobacter flavus</name>
    <dbReference type="NCBI Taxonomy" id="281"/>
    <lineage>
        <taxon>Bacteria</taxon>
        <taxon>Pseudomonadati</taxon>
        <taxon>Pseudomonadota</taxon>
        <taxon>Alphaproteobacteria</taxon>
        <taxon>Hyphomicrobiales</taxon>
        <taxon>Xanthobacteraceae</taxon>
        <taxon>Xanthobacter</taxon>
    </lineage>
</organism>
<dbReference type="EMBL" id="BSDO01000001">
    <property type="protein sequence ID" value="GLI21186.1"/>
    <property type="molecule type" value="Genomic_DNA"/>
</dbReference>
<evidence type="ECO:0000313" key="3">
    <source>
        <dbReference type="Proteomes" id="UP001144397"/>
    </source>
</evidence>
<evidence type="ECO:0000313" key="1">
    <source>
        <dbReference type="EMBL" id="GLI21186.1"/>
    </source>
</evidence>
<evidence type="ECO:0000313" key="4">
    <source>
        <dbReference type="Proteomes" id="UP001245370"/>
    </source>
</evidence>
<dbReference type="GeneID" id="95761654"/>
<dbReference type="Gene3D" id="1.10.10.60">
    <property type="entry name" value="Homeodomain-like"/>
    <property type="match status" value="1"/>
</dbReference>
<gene>
    <name evidence="2" type="ORF">GGQ86_001372</name>
    <name evidence="1" type="ORF">XFLAVUS301_08600</name>
</gene>
<keyword evidence="4" id="KW-1185">Reference proteome</keyword>
<dbReference type="Proteomes" id="UP001245370">
    <property type="component" value="Unassembled WGS sequence"/>
</dbReference>
<evidence type="ECO:0000313" key="2">
    <source>
        <dbReference type="EMBL" id="MDR6332908.1"/>
    </source>
</evidence>
<reference evidence="2 4" key="2">
    <citation type="submission" date="2023-07" db="EMBL/GenBank/DDBJ databases">
        <title>Genomic Encyclopedia of Type Strains, Phase IV (KMG-IV): sequencing the most valuable type-strain genomes for metagenomic binning, comparative biology and taxonomic classification.</title>
        <authorList>
            <person name="Goeker M."/>
        </authorList>
    </citation>
    <scope>NUCLEOTIDE SEQUENCE [LARGE SCALE GENOMIC DNA]</scope>
    <source>
        <strain evidence="2 4">DSM 338</strain>
    </source>
</reference>
<protein>
    <submittedName>
        <fullName evidence="1">Uncharacterized protein</fullName>
    </submittedName>
</protein>